<gene>
    <name evidence="2" type="ORF">BA171_01955</name>
</gene>
<reference evidence="3" key="1">
    <citation type="submission" date="2016-06" db="EMBL/GenBank/DDBJ databases">
        <authorList>
            <person name="Chen W."/>
            <person name="Hasegawa D.K."/>
        </authorList>
    </citation>
    <scope>NUCLEOTIDE SEQUENCE [LARGE SCALE GENOMIC DNA]</scope>
    <source>
        <strain evidence="3">MEAM1</strain>
    </source>
</reference>
<accession>A0A249DYE6</accession>
<evidence type="ECO:0000313" key="3">
    <source>
        <dbReference type="Proteomes" id="UP000216438"/>
    </source>
</evidence>
<proteinExistence type="predicted"/>
<reference evidence="2 3" key="2">
    <citation type="submission" date="2017-09" db="EMBL/GenBank/DDBJ databases">
        <title>The genome of whitefly Bemisia tabaci, a global crop pest, provides novel insights into virus transmission, host adaptation and insecticide resistance.</title>
        <authorList>
            <person name="Kaur N."/>
            <person name="Kliot A."/>
            <person name="Pinheiro P.V."/>
            <person name="Luan J."/>
            <person name="Zheng Y."/>
            <person name="Liu W."/>
            <person name="Sun H."/>
            <person name="Yang X."/>
            <person name="Xu Y."/>
            <person name="Luo Y."/>
            <person name="Kruse A."/>
            <person name="Fisher T.W."/>
            <person name="Nelson D.R."/>
            <person name="Elimelech M."/>
            <person name="MacCoss M."/>
            <person name="Johnson R."/>
            <person name="Cohen E."/>
            <person name="Hunter W.B."/>
            <person name="Brown J.K."/>
            <person name="Jander G."/>
            <person name="Cilia M."/>
            <person name="Douglas A.E."/>
            <person name="Ghanim M."/>
            <person name="Simmons A.M."/>
            <person name="Wintermantel W.M."/>
            <person name="Ling K.-S."/>
            <person name="Fei Z."/>
        </authorList>
    </citation>
    <scope>NUCLEOTIDE SEQUENCE [LARGE SCALE GENOMIC DNA]</scope>
    <source>
        <strain evidence="2 3">MEAM1</strain>
    </source>
</reference>
<dbReference type="Pfam" id="PF08765">
    <property type="entry name" value="Mor"/>
    <property type="match status" value="1"/>
</dbReference>
<feature type="domain" description="Mor transcription activator" evidence="1">
    <location>
        <begin position="74"/>
        <end position="141"/>
    </location>
</feature>
<name>A0A249DYE6_9ENTR</name>
<organism evidence="2 3">
    <name type="scientific">Candidatus Hamiltonella defensa</name>
    <name type="common">Bemisia tabaci</name>
    <dbReference type="NCBI Taxonomy" id="672795"/>
    <lineage>
        <taxon>Bacteria</taxon>
        <taxon>Pseudomonadati</taxon>
        <taxon>Pseudomonadota</taxon>
        <taxon>Gammaproteobacteria</taxon>
        <taxon>Enterobacterales</taxon>
        <taxon>Enterobacteriaceae</taxon>
        <taxon>aphid secondary symbionts</taxon>
        <taxon>Candidatus Williamhamiltonella</taxon>
    </lineage>
</organism>
<evidence type="ECO:0000313" key="2">
    <source>
        <dbReference type="EMBL" id="ASX25927.1"/>
    </source>
</evidence>
<protein>
    <recommendedName>
        <fullName evidence="1">Mor transcription activator domain-containing protein</fullName>
    </recommendedName>
</protein>
<dbReference type="Proteomes" id="UP000216438">
    <property type="component" value="Chromosome"/>
</dbReference>
<sequence length="144" mass="15903">MGAAHWRSPGAVIDNEKVNAFKGGFILPNLLQEMTDVLGPALTCKLGQSMGGARVYIPKKIQANDPLGLLLGGQDAERLCAHYAGNVLDLPSKYFFRAVRNHHIRQEYHSGTLTGSRADRLALKYGLSRRQVLNVIRQKQSHLV</sequence>
<dbReference type="InterPro" id="IPR014875">
    <property type="entry name" value="Mor_transcription_activator"/>
</dbReference>
<dbReference type="AlphaFoldDB" id="A0A249DYE6"/>
<dbReference type="Gene3D" id="1.10.10.60">
    <property type="entry name" value="Homeodomain-like"/>
    <property type="match status" value="1"/>
</dbReference>
<dbReference type="InterPro" id="IPR009057">
    <property type="entry name" value="Homeodomain-like_sf"/>
</dbReference>
<dbReference type="EMBL" id="CP016303">
    <property type="protein sequence ID" value="ASX25927.1"/>
    <property type="molecule type" value="Genomic_DNA"/>
</dbReference>
<dbReference type="SUPFAM" id="SSF46689">
    <property type="entry name" value="Homeodomain-like"/>
    <property type="match status" value="1"/>
</dbReference>
<dbReference type="RefSeq" id="WP_059108230.1">
    <property type="nucleotide sequence ID" value="NZ_CP016303.1"/>
</dbReference>
<evidence type="ECO:0000259" key="1">
    <source>
        <dbReference type="Pfam" id="PF08765"/>
    </source>
</evidence>